<evidence type="ECO:0000256" key="4">
    <source>
        <dbReference type="ARBA" id="ARBA00023163"/>
    </source>
</evidence>
<organism evidence="8">
    <name type="scientific">Paeonia suffruticosa</name>
    <name type="common">Tree peony</name>
    <name type="synonym">Paeonia moutan</name>
    <dbReference type="NCBI Taxonomy" id="45171"/>
    <lineage>
        <taxon>Eukaryota</taxon>
        <taxon>Viridiplantae</taxon>
        <taxon>Streptophyta</taxon>
        <taxon>Embryophyta</taxon>
        <taxon>Tracheophyta</taxon>
        <taxon>Spermatophyta</taxon>
        <taxon>Magnoliopsida</taxon>
        <taxon>eudicotyledons</taxon>
        <taxon>Gunneridae</taxon>
        <taxon>Pentapetalae</taxon>
        <taxon>Saxifragales</taxon>
        <taxon>Paeoniaceae</taxon>
        <taxon>Paeonia</taxon>
    </lineage>
</organism>
<reference evidence="8" key="1">
    <citation type="submission" date="2015-05" db="EMBL/GenBank/DDBJ databases">
        <title>Cloning and expression analysis of PsWRKY associated with dormancy release in tree peony (Paeonia suffruticosa).</title>
        <authorList>
            <person name="Zhang Y.X."/>
        </authorList>
    </citation>
    <scope>NUCLEOTIDE SEQUENCE</scope>
</reference>
<dbReference type="AlphaFoldDB" id="A0A172DB69"/>
<feature type="region of interest" description="Disordered" evidence="6">
    <location>
        <begin position="227"/>
        <end position="255"/>
    </location>
</feature>
<feature type="domain" description="WRKY" evidence="7">
    <location>
        <begin position="117"/>
        <end position="185"/>
    </location>
</feature>
<evidence type="ECO:0000259" key="7">
    <source>
        <dbReference type="PROSITE" id="PS50811"/>
    </source>
</evidence>
<dbReference type="PANTHER" id="PTHR31282">
    <property type="entry name" value="WRKY TRANSCRIPTION FACTOR 21-RELATED"/>
    <property type="match status" value="1"/>
</dbReference>
<dbReference type="InterPro" id="IPR036576">
    <property type="entry name" value="WRKY_dom_sf"/>
</dbReference>
<name>A0A172DB69_PAESU</name>
<dbReference type="PROSITE" id="PS50811">
    <property type="entry name" value="WRKY"/>
    <property type="match status" value="1"/>
</dbReference>
<comment type="subcellular location">
    <subcellularLocation>
        <location evidence="1">Nucleus</location>
    </subcellularLocation>
</comment>
<dbReference type="Gene3D" id="2.20.25.80">
    <property type="entry name" value="WRKY domain"/>
    <property type="match status" value="1"/>
</dbReference>
<evidence type="ECO:0000256" key="5">
    <source>
        <dbReference type="ARBA" id="ARBA00023242"/>
    </source>
</evidence>
<sequence>MESPWPENLSSYRRTAIQELAQGRDFTNQLQTLLTKPMIPNDLESAEDLLMKILRSFTETISILNSTDASDFPAKRSACWDCQKSEDSGGESSKSSTVKDRRGSYKRRKNSDSFTKLTSTLIDDGHAWRKYGQKTILNTVHPRNYFRCTHKPDQGCQATKQVQKTEGEPSMYKITYNGHHTCQSKLKAPQIISDSGFSPNDSSVLFSFQSTDNHRHENPFLLSFPTSIKEESTPSDDHTAAHNNQSSLSSDYFPAHNHNNQSSLSSDYILSHELSTFNSYSDVISGMNNYTASKTESFDMEIMSFEDVCNFEF</sequence>
<feature type="compositionally biased region" description="Polar residues" evidence="6">
    <location>
        <begin position="241"/>
        <end position="250"/>
    </location>
</feature>
<dbReference type="InterPro" id="IPR003657">
    <property type="entry name" value="WRKY_dom"/>
</dbReference>
<proteinExistence type="evidence at transcript level"/>
<keyword evidence="2" id="KW-0805">Transcription regulation</keyword>
<evidence type="ECO:0000256" key="1">
    <source>
        <dbReference type="ARBA" id="ARBA00004123"/>
    </source>
</evidence>
<evidence type="ECO:0000256" key="6">
    <source>
        <dbReference type="SAM" id="MobiDB-lite"/>
    </source>
</evidence>
<feature type="region of interest" description="Disordered" evidence="6">
    <location>
        <begin position="83"/>
        <end position="110"/>
    </location>
</feature>
<dbReference type="SMART" id="SM00774">
    <property type="entry name" value="WRKY"/>
    <property type="match status" value="1"/>
</dbReference>
<evidence type="ECO:0000313" key="8">
    <source>
        <dbReference type="EMBL" id="ALI57163.1"/>
    </source>
</evidence>
<protein>
    <submittedName>
        <fullName evidence="8">WRKY</fullName>
    </submittedName>
</protein>
<dbReference type="GO" id="GO:0043565">
    <property type="term" value="F:sequence-specific DNA binding"/>
    <property type="evidence" value="ECO:0007669"/>
    <property type="project" value="InterPro"/>
</dbReference>
<dbReference type="EMBL" id="KR559041">
    <property type="protein sequence ID" value="ALI57163.1"/>
    <property type="molecule type" value="mRNA"/>
</dbReference>
<dbReference type="Pfam" id="PF03106">
    <property type="entry name" value="WRKY"/>
    <property type="match status" value="1"/>
</dbReference>
<dbReference type="GO" id="GO:0005634">
    <property type="term" value="C:nucleus"/>
    <property type="evidence" value="ECO:0007669"/>
    <property type="project" value="UniProtKB-SubCell"/>
</dbReference>
<feature type="compositionally biased region" description="Basic and acidic residues" evidence="6">
    <location>
        <begin position="228"/>
        <end position="240"/>
    </location>
</feature>
<evidence type="ECO:0000256" key="3">
    <source>
        <dbReference type="ARBA" id="ARBA00023125"/>
    </source>
</evidence>
<keyword evidence="4" id="KW-0804">Transcription</keyword>
<dbReference type="InterPro" id="IPR044810">
    <property type="entry name" value="WRKY_plant"/>
</dbReference>
<dbReference type="GO" id="GO:0003700">
    <property type="term" value="F:DNA-binding transcription factor activity"/>
    <property type="evidence" value="ECO:0007669"/>
    <property type="project" value="InterPro"/>
</dbReference>
<evidence type="ECO:0000256" key="2">
    <source>
        <dbReference type="ARBA" id="ARBA00023015"/>
    </source>
</evidence>
<dbReference type="SUPFAM" id="SSF118290">
    <property type="entry name" value="WRKY DNA-binding domain"/>
    <property type="match status" value="1"/>
</dbReference>
<keyword evidence="3" id="KW-0238">DNA-binding</keyword>
<accession>A0A172DB69</accession>
<keyword evidence="5" id="KW-0539">Nucleus</keyword>